<dbReference type="GO" id="GO:0060320">
    <property type="term" value="P:rejection of self pollen"/>
    <property type="evidence" value="ECO:0007669"/>
    <property type="project" value="UniProtKB-KW"/>
</dbReference>
<dbReference type="Gramene" id="CDX87252">
    <property type="protein sequence ID" value="CDX87252"/>
    <property type="gene ID" value="GSBRNA2T00146193001"/>
</dbReference>
<evidence type="ECO:0000313" key="7">
    <source>
        <dbReference type="EMBL" id="CAF1716524.1"/>
    </source>
</evidence>
<dbReference type="Pfam" id="PF05938">
    <property type="entry name" value="Self-incomp_S1"/>
    <property type="match status" value="1"/>
</dbReference>
<comment type="similarity">
    <text evidence="2 6">Belongs to the plant self-incompatibility (S1) protein family.</text>
</comment>
<dbReference type="PANTHER" id="PTHR31232:SF62">
    <property type="entry name" value="S-PROTEIN HOMOLOG"/>
    <property type="match status" value="1"/>
</dbReference>
<evidence type="ECO:0000256" key="3">
    <source>
        <dbReference type="ARBA" id="ARBA00022471"/>
    </source>
</evidence>
<accession>A0A816ITF3</accession>
<reference evidence="7" key="1">
    <citation type="submission" date="2021-01" db="EMBL/GenBank/DDBJ databases">
        <authorList>
            <consortium name="Genoscope - CEA"/>
            <person name="William W."/>
        </authorList>
    </citation>
    <scope>NUCLEOTIDE SEQUENCE</scope>
</reference>
<evidence type="ECO:0000256" key="2">
    <source>
        <dbReference type="ARBA" id="ARBA00005581"/>
    </source>
</evidence>
<dbReference type="AlphaFoldDB" id="A0A816ITF3"/>
<protein>
    <recommendedName>
        <fullName evidence="6">S-protein homolog</fullName>
    </recommendedName>
</protein>
<gene>
    <name evidence="7" type="ORF">DARMORV10_C09P08660.1</name>
</gene>
<dbReference type="PANTHER" id="PTHR31232">
    <property type="match status" value="1"/>
</dbReference>
<keyword evidence="5" id="KW-0732">Signal</keyword>
<dbReference type="InterPro" id="IPR010264">
    <property type="entry name" value="Self-incomp_S1"/>
</dbReference>
<comment type="subcellular location">
    <subcellularLocation>
        <location evidence="1 6">Secreted</location>
    </subcellularLocation>
</comment>
<evidence type="ECO:0000256" key="5">
    <source>
        <dbReference type="ARBA" id="ARBA00022729"/>
    </source>
</evidence>
<dbReference type="OMA" id="CGEIRVW"/>
<organism evidence="7">
    <name type="scientific">Brassica napus</name>
    <name type="common">Rape</name>
    <dbReference type="NCBI Taxonomy" id="3708"/>
    <lineage>
        <taxon>Eukaryota</taxon>
        <taxon>Viridiplantae</taxon>
        <taxon>Streptophyta</taxon>
        <taxon>Embryophyta</taxon>
        <taxon>Tracheophyta</taxon>
        <taxon>Spermatophyta</taxon>
        <taxon>Magnoliopsida</taxon>
        <taxon>eudicotyledons</taxon>
        <taxon>Gunneridae</taxon>
        <taxon>Pentapetalae</taxon>
        <taxon>rosids</taxon>
        <taxon>malvids</taxon>
        <taxon>Brassicales</taxon>
        <taxon>Brassicaceae</taxon>
        <taxon>Brassiceae</taxon>
        <taxon>Brassica</taxon>
    </lineage>
</organism>
<keyword evidence="3 6" id="KW-0713">Self-incompatibility</keyword>
<name>A0A816ITF3_BRANA</name>
<evidence type="ECO:0000256" key="6">
    <source>
        <dbReference type="RuleBase" id="RU367044"/>
    </source>
</evidence>
<dbReference type="GO" id="GO:0005576">
    <property type="term" value="C:extracellular region"/>
    <property type="evidence" value="ECO:0007669"/>
    <property type="project" value="UniProtKB-SubCell"/>
</dbReference>
<sequence>MKYKLIIKIKLEFKKNETLILFILVTTYFRLHEACEKNRVLLHNELGPGRILEFHCYSLHNDLGVKNLNFNAPPYVIEFHDDVIIRTAWICLLRQGANKEYSYQVEVYRAGYNFIPKCGEIRVWTAKLDGIYFSRSLDTPPVLALRWNKA</sequence>
<dbReference type="EMBL" id="HG994373">
    <property type="protein sequence ID" value="CAF1716524.1"/>
    <property type="molecule type" value="Genomic_DNA"/>
</dbReference>
<keyword evidence="4 6" id="KW-0964">Secreted</keyword>
<evidence type="ECO:0000256" key="4">
    <source>
        <dbReference type="ARBA" id="ARBA00022525"/>
    </source>
</evidence>
<proteinExistence type="inferred from homology"/>
<evidence type="ECO:0000256" key="1">
    <source>
        <dbReference type="ARBA" id="ARBA00004613"/>
    </source>
</evidence>
<dbReference type="Proteomes" id="UP001295469">
    <property type="component" value="Chromosome C09"/>
</dbReference>